<proteinExistence type="predicted"/>
<reference evidence="1" key="1">
    <citation type="submission" date="2020-08" db="EMBL/GenBank/DDBJ databases">
        <title>Multicomponent nature underlies the extraordinary mechanical properties of spider dragline silk.</title>
        <authorList>
            <person name="Kono N."/>
            <person name="Nakamura H."/>
            <person name="Mori M."/>
            <person name="Yoshida Y."/>
            <person name="Ohtoshi R."/>
            <person name="Malay A.D."/>
            <person name="Moran D.A.P."/>
            <person name="Tomita M."/>
            <person name="Numata K."/>
            <person name="Arakawa K."/>
        </authorList>
    </citation>
    <scope>NUCLEOTIDE SEQUENCE</scope>
</reference>
<accession>A0A8X6VC76</accession>
<comment type="caution">
    <text evidence="1">The sequence shown here is derived from an EMBL/GenBank/DDBJ whole genome shotgun (WGS) entry which is preliminary data.</text>
</comment>
<gene>
    <name evidence="1" type="primary">AVEN_100785_1</name>
    <name evidence="1" type="ORF">TNCV_5100001</name>
</gene>
<evidence type="ECO:0000313" key="2">
    <source>
        <dbReference type="Proteomes" id="UP000887159"/>
    </source>
</evidence>
<dbReference type="AlphaFoldDB" id="A0A8X6VC76"/>
<organism evidence="1 2">
    <name type="scientific">Trichonephila clavipes</name>
    <name type="common">Golden silk orbweaver</name>
    <name type="synonym">Nephila clavipes</name>
    <dbReference type="NCBI Taxonomy" id="2585209"/>
    <lineage>
        <taxon>Eukaryota</taxon>
        <taxon>Metazoa</taxon>
        <taxon>Ecdysozoa</taxon>
        <taxon>Arthropoda</taxon>
        <taxon>Chelicerata</taxon>
        <taxon>Arachnida</taxon>
        <taxon>Araneae</taxon>
        <taxon>Araneomorphae</taxon>
        <taxon>Entelegynae</taxon>
        <taxon>Araneoidea</taxon>
        <taxon>Nephilidae</taxon>
        <taxon>Trichonephila</taxon>
    </lineage>
</organism>
<name>A0A8X6VC76_TRICX</name>
<keyword evidence="2" id="KW-1185">Reference proteome</keyword>
<evidence type="ECO:0000313" key="1">
    <source>
        <dbReference type="EMBL" id="GFY02139.1"/>
    </source>
</evidence>
<protein>
    <submittedName>
        <fullName evidence="1">Uncharacterized protein</fullName>
    </submittedName>
</protein>
<sequence>MHKVKAEIDIRRKEMPHHETSMTFLQMREDEMKKRVQDVTQATDDLLAELAEFDTPKTPTAVPPIPVSQPAMSSAVFNLSPEFVEEAQTKRSQTLRRQDASLGLTRFEDRLGLSESIGASRSINLPEIVASADAGATQRLSSPNWLDDSLELLHQTQAPAEMEEGDLLENTGLSPDSLDLIDRVASPVSGTAQPRFHEDPTDVQDLEPSPTRFEDSLDLSGYIGISPDSLEAPERVTYEVPMVNRWLGEPLNVLDSIPQPPETMGPSLSPNTPTKVYSVKSPTGSVKSLIKFSNLRRAVPFNMELEMKPQGIRQSPSGHRVICDMALEMKEAEVHQPRWRNIELQKRIVRGSPPISETVGRRFDRKHGLFTPRSVIRRNFIGVRRPLFRDFPYVTGKTPPRIPSPVFPPLSTTIEWEGGIPRE</sequence>
<dbReference type="EMBL" id="BMAU01021232">
    <property type="protein sequence ID" value="GFY02139.1"/>
    <property type="molecule type" value="Genomic_DNA"/>
</dbReference>
<dbReference type="Proteomes" id="UP000887159">
    <property type="component" value="Unassembled WGS sequence"/>
</dbReference>